<dbReference type="InterPro" id="IPR036179">
    <property type="entry name" value="Ig-like_dom_sf"/>
</dbReference>
<evidence type="ECO:0000313" key="3">
    <source>
        <dbReference type="EMBL" id="KAL2094894.1"/>
    </source>
</evidence>
<protein>
    <recommendedName>
        <fullName evidence="2">Immunoglobulin C1-set domain-containing protein</fullName>
    </recommendedName>
</protein>
<dbReference type="PANTHER" id="PTHR19944">
    <property type="entry name" value="MHC CLASS II-RELATED"/>
    <property type="match status" value="1"/>
</dbReference>
<keyword evidence="4" id="KW-1185">Reference proteome</keyword>
<dbReference type="InterPro" id="IPR013783">
    <property type="entry name" value="Ig-like_fold"/>
</dbReference>
<gene>
    <name evidence="3" type="ORF">ACEWY4_009613</name>
</gene>
<dbReference type="Proteomes" id="UP001591681">
    <property type="component" value="Unassembled WGS sequence"/>
</dbReference>
<dbReference type="AlphaFoldDB" id="A0ABD1K706"/>
<dbReference type="SUPFAM" id="SSF48726">
    <property type="entry name" value="Immunoglobulin"/>
    <property type="match status" value="1"/>
</dbReference>
<dbReference type="Pfam" id="PF07654">
    <property type="entry name" value="C1-set"/>
    <property type="match status" value="1"/>
</dbReference>
<dbReference type="InterPro" id="IPR050160">
    <property type="entry name" value="MHC/Immunoglobulin"/>
</dbReference>
<accession>A0ABD1K706</accession>
<evidence type="ECO:0000259" key="2">
    <source>
        <dbReference type="Pfam" id="PF07654"/>
    </source>
</evidence>
<dbReference type="EMBL" id="JBHFQA010000008">
    <property type="protein sequence ID" value="KAL2094894.1"/>
    <property type="molecule type" value="Genomic_DNA"/>
</dbReference>
<proteinExistence type="predicted"/>
<sequence length="210" mass="23503">MPVKLDPNAESDKANVSATEELADGDWYYQIHSHLEFTPKAGEKISCMVEHASLREPLQIVWALGAMASDCGRALGLLAHARRQVWLAQSSLPEACRNNLRELPLTPGHLFGPAAQEALERRVRVTESRSQHAAQRSGFDDPRVSICPNRQASAQPVPARSPNRFFRGQHARPTHLAYRGSSNQCSRPWPAWQPPRQRPPKANEPASRRR</sequence>
<evidence type="ECO:0000256" key="1">
    <source>
        <dbReference type="SAM" id="MobiDB-lite"/>
    </source>
</evidence>
<organism evidence="3 4">
    <name type="scientific">Coilia grayii</name>
    <name type="common">Gray's grenadier anchovy</name>
    <dbReference type="NCBI Taxonomy" id="363190"/>
    <lineage>
        <taxon>Eukaryota</taxon>
        <taxon>Metazoa</taxon>
        <taxon>Chordata</taxon>
        <taxon>Craniata</taxon>
        <taxon>Vertebrata</taxon>
        <taxon>Euteleostomi</taxon>
        <taxon>Actinopterygii</taxon>
        <taxon>Neopterygii</taxon>
        <taxon>Teleostei</taxon>
        <taxon>Clupei</taxon>
        <taxon>Clupeiformes</taxon>
        <taxon>Clupeoidei</taxon>
        <taxon>Engraulidae</taxon>
        <taxon>Coilinae</taxon>
        <taxon>Coilia</taxon>
    </lineage>
</organism>
<dbReference type="Gene3D" id="2.60.40.10">
    <property type="entry name" value="Immunoglobulins"/>
    <property type="match status" value="1"/>
</dbReference>
<feature type="region of interest" description="Disordered" evidence="1">
    <location>
        <begin position="125"/>
        <end position="210"/>
    </location>
</feature>
<name>A0ABD1K706_9TELE</name>
<dbReference type="InterPro" id="IPR003597">
    <property type="entry name" value="Ig_C1-set"/>
</dbReference>
<feature type="domain" description="Immunoglobulin C1-set" evidence="2">
    <location>
        <begin position="3"/>
        <end position="54"/>
    </location>
</feature>
<evidence type="ECO:0000313" key="4">
    <source>
        <dbReference type="Proteomes" id="UP001591681"/>
    </source>
</evidence>
<reference evidence="3 4" key="1">
    <citation type="submission" date="2024-09" db="EMBL/GenBank/DDBJ databases">
        <title>A chromosome-level genome assembly of Gray's grenadier anchovy, Coilia grayii.</title>
        <authorList>
            <person name="Fu Z."/>
        </authorList>
    </citation>
    <scope>NUCLEOTIDE SEQUENCE [LARGE SCALE GENOMIC DNA]</scope>
    <source>
        <strain evidence="3">G4</strain>
        <tissue evidence="3">Muscle</tissue>
    </source>
</reference>
<comment type="caution">
    <text evidence="3">The sequence shown here is derived from an EMBL/GenBank/DDBJ whole genome shotgun (WGS) entry which is preliminary data.</text>
</comment>
<dbReference type="PANTHER" id="PTHR19944:SF99">
    <property type="entry name" value="HLA CLASS II HISTOCOMPATIBILITY ANTIGEN, DRB1 BETA CHAIN"/>
    <property type="match status" value="1"/>
</dbReference>